<dbReference type="SMART" id="SM00387">
    <property type="entry name" value="HATPase_c"/>
    <property type="match status" value="1"/>
</dbReference>
<dbReference type="EC" id="2.7.13.3" evidence="2"/>
<keyword evidence="9" id="KW-0472">Membrane</keyword>
<dbReference type="RefSeq" id="WP_190786859.1">
    <property type="nucleotide sequence ID" value="NZ_JACXLC010000001.1"/>
</dbReference>
<keyword evidence="6" id="KW-0418">Kinase</keyword>
<sequence>MAVLAPLPAAAQSDDPCAQIERLNPSQFPEIDELGERCVEALPRMSPFAQDRHIDFYVNKLPSYMDADEVPALATKLAPVAHRKLTSLTKTGEAVKGRLDMAEADRLIEAASAADDLTSLSHLYYAKGVQTARDAGPTEVMERHFRASLRFAKMGNVTAALPAIFNALAVRAKRDGETDTAVELYLEALAAYEGAGRFDKTGMIFTNIGNIFDNIGGSKEAIRFHSRAIESYKEFVPDDTYRLAGAYGNLGKAYYHDEQYDKAVGAYVRAKEYNDKEPTEFLIGHLELGHAEALYESGQKEAAIAMAERAIPLILETRDEFEGASGLLWVAQHYLDEDQTGKAKEALDTARTIIEPDNGGAEALTERPGDIALKLGYADLTARLLTRMGRPAEAAPYFLAAAQLNDVFFEDEKMRAIANTELLFDIRDRDRQLASLEQEAELSSSRLKQSQLAIGLMIALALLVGTVAYASFRSYRMQKALVKTRDLFLQEIHHRTGNNFQMMASLLRSEEKGAAPARSSDAGNSNSANRVRAMALVHQYLYNREGDASTEAQLDKFIVELLDLLEEGMGQEGIELRHDIASLPVDVSIATPLALLVCELVTNAYKHAFPEGEGVIDVSITSVDDDLMLSVSDNGSGFDHEIAAAKSGSQGMQLIEDLADQVGGEIGFKSGSDGTVWTVEKIDRRIKLAA</sequence>
<dbReference type="Pfam" id="PF13176">
    <property type="entry name" value="TPR_7"/>
    <property type="match status" value="1"/>
</dbReference>
<evidence type="ECO:0000256" key="1">
    <source>
        <dbReference type="ARBA" id="ARBA00000085"/>
    </source>
</evidence>
<feature type="repeat" description="TPR" evidence="8">
    <location>
        <begin position="244"/>
        <end position="277"/>
    </location>
</feature>
<evidence type="ECO:0000256" key="3">
    <source>
        <dbReference type="ARBA" id="ARBA00022553"/>
    </source>
</evidence>
<protein>
    <recommendedName>
        <fullName evidence="2">histidine kinase</fullName>
        <ecNumber evidence="2">2.7.13.3</ecNumber>
    </recommendedName>
</protein>
<evidence type="ECO:0000256" key="8">
    <source>
        <dbReference type="PROSITE-ProRule" id="PRU00339"/>
    </source>
</evidence>
<dbReference type="SUPFAM" id="SSF48452">
    <property type="entry name" value="TPR-like"/>
    <property type="match status" value="1"/>
</dbReference>
<dbReference type="InterPro" id="IPR036890">
    <property type="entry name" value="HATPase_C_sf"/>
</dbReference>
<dbReference type="PANTHER" id="PTHR41523">
    <property type="entry name" value="TWO-COMPONENT SYSTEM SENSOR PROTEIN"/>
    <property type="match status" value="1"/>
</dbReference>
<dbReference type="InterPro" id="IPR011495">
    <property type="entry name" value="Sig_transdc_His_kin_sub2_dim/P"/>
</dbReference>
<dbReference type="EMBL" id="JACXLC010000001">
    <property type="protein sequence ID" value="MBD2841308.1"/>
    <property type="molecule type" value="Genomic_DNA"/>
</dbReference>
<organism evidence="11 12">
    <name type="scientific">Erythrobacter rubeus</name>
    <dbReference type="NCBI Taxonomy" id="2760803"/>
    <lineage>
        <taxon>Bacteria</taxon>
        <taxon>Pseudomonadati</taxon>
        <taxon>Pseudomonadota</taxon>
        <taxon>Alphaproteobacteria</taxon>
        <taxon>Sphingomonadales</taxon>
        <taxon>Erythrobacteraceae</taxon>
        <taxon>Erythrobacter/Porphyrobacter group</taxon>
        <taxon>Erythrobacter</taxon>
    </lineage>
</organism>
<keyword evidence="5" id="KW-0547">Nucleotide-binding</keyword>
<keyword evidence="7 11" id="KW-0067">ATP-binding</keyword>
<keyword evidence="3" id="KW-0597">Phosphoprotein</keyword>
<gene>
    <name evidence="11" type="ORF">IB285_03445</name>
</gene>
<evidence type="ECO:0000313" key="11">
    <source>
        <dbReference type="EMBL" id="MBD2841308.1"/>
    </source>
</evidence>
<evidence type="ECO:0000256" key="9">
    <source>
        <dbReference type="SAM" id="Phobius"/>
    </source>
</evidence>
<evidence type="ECO:0000256" key="7">
    <source>
        <dbReference type="ARBA" id="ARBA00022840"/>
    </source>
</evidence>
<keyword evidence="12" id="KW-1185">Reference proteome</keyword>
<keyword evidence="4" id="KW-0808">Transferase</keyword>
<dbReference type="PANTHER" id="PTHR41523:SF8">
    <property type="entry name" value="ETHYLENE RESPONSE SENSOR PROTEIN"/>
    <property type="match status" value="1"/>
</dbReference>
<dbReference type="InterPro" id="IPR011990">
    <property type="entry name" value="TPR-like_helical_dom_sf"/>
</dbReference>
<evidence type="ECO:0000256" key="6">
    <source>
        <dbReference type="ARBA" id="ARBA00022777"/>
    </source>
</evidence>
<evidence type="ECO:0000256" key="4">
    <source>
        <dbReference type="ARBA" id="ARBA00022679"/>
    </source>
</evidence>
<accession>A0ABR8KQI3</accession>
<evidence type="ECO:0000256" key="5">
    <source>
        <dbReference type="ARBA" id="ARBA00022741"/>
    </source>
</evidence>
<evidence type="ECO:0000259" key="10">
    <source>
        <dbReference type="SMART" id="SM00387"/>
    </source>
</evidence>
<dbReference type="SUPFAM" id="SSF55874">
    <property type="entry name" value="ATPase domain of HSP90 chaperone/DNA topoisomerase II/histidine kinase"/>
    <property type="match status" value="1"/>
</dbReference>
<dbReference type="InterPro" id="IPR019734">
    <property type="entry name" value="TPR_rpt"/>
</dbReference>
<comment type="caution">
    <text evidence="11">The sequence shown here is derived from an EMBL/GenBank/DDBJ whole genome shotgun (WGS) entry which is preliminary data.</text>
</comment>
<keyword evidence="8" id="KW-0802">TPR repeat</keyword>
<keyword evidence="9" id="KW-1133">Transmembrane helix</keyword>
<dbReference type="Gene3D" id="3.30.565.10">
    <property type="entry name" value="Histidine kinase-like ATPase, C-terminal domain"/>
    <property type="match status" value="1"/>
</dbReference>
<name>A0ABR8KQI3_9SPHN</name>
<reference evidence="11 12" key="1">
    <citation type="submission" date="2020-09" db="EMBL/GenBank/DDBJ databases">
        <authorList>
            <person name="Yoon J.-W."/>
        </authorList>
    </citation>
    <scope>NUCLEOTIDE SEQUENCE [LARGE SCALE GENOMIC DNA]</scope>
    <source>
        <strain evidence="11 12">KMU-140</strain>
    </source>
</reference>
<dbReference type="GO" id="GO:0005524">
    <property type="term" value="F:ATP binding"/>
    <property type="evidence" value="ECO:0007669"/>
    <property type="project" value="UniProtKB-KW"/>
</dbReference>
<dbReference type="Gene3D" id="1.25.40.10">
    <property type="entry name" value="Tetratricopeptide repeat domain"/>
    <property type="match status" value="1"/>
</dbReference>
<proteinExistence type="predicted"/>
<dbReference type="Pfam" id="PF07568">
    <property type="entry name" value="HisKA_2"/>
    <property type="match status" value="1"/>
</dbReference>
<dbReference type="PROSITE" id="PS50005">
    <property type="entry name" value="TPR"/>
    <property type="match status" value="1"/>
</dbReference>
<keyword evidence="9" id="KW-0812">Transmembrane</keyword>
<evidence type="ECO:0000313" key="12">
    <source>
        <dbReference type="Proteomes" id="UP000635384"/>
    </source>
</evidence>
<dbReference type="SMART" id="SM00028">
    <property type="entry name" value="TPR"/>
    <property type="match status" value="3"/>
</dbReference>
<feature type="transmembrane region" description="Helical" evidence="9">
    <location>
        <begin position="452"/>
        <end position="472"/>
    </location>
</feature>
<evidence type="ECO:0000256" key="2">
    <source>
        <dbReference type="ARBA" id="ARBA00012438"/>
    </source>
</evidence>
<dbReference type="InterPro" id="IPR003594">
    <property type="entry name" value="HATPase_dom"/>
</dbReference>
<dbReference type="Proteomes" id="UP000635384">
    <property type="component" value="Unassembled WGS sequence"/>
</dbReference>
<feature type="domain" description="Histidine kinase/HSP90-like ATPase" evidence="10">
    <location>
        <begin position="588"/>
        <end position="685"/>
    </location>
</feature>
<dbReference type="Pfam" id="PF02518">
    <property type="entry name" value="HATPase_c"/>
    <property type="match status" value="1"/>
</dbReference>
<comment type="catalytic activity">
    <reaction evidence="1">
        <text>ATP + protein L-histidine = ADP + protein N-phospho-L-histidine.</text>
        <dbReference type="EC" id="2.7.13.3"/>
    </reaction>
</comment>